<protein>
    <submittedName>
        <fullName evidence="1">Uncharacterized protein</fullName>
    </submittedName>
</protein>
<evidence type="ECO:0000313" key="1">
    <source>
        <dbReference type="EMBL" id="KKN90886.1"/>
    </source>
</evidence>
<dbReference type="AlphaFoldDB" id="A0A0F9WWX6"/>
<sequence length="42" mass="5263">MKELEQKWHKLLKILENKNIIDSDERDSLELESYKENKYPKW</sequence>
<name>A0A0F9WWX6_9ZZZZ</name>
<proteinExistence type="predicted"/>
<comment type="caution">
    <text evidence="1">The sequence shown here is derived from an EMBL/GenBank/DDBJ whole genome shotgun (WGS) entry which is preliminary data.</text>
</comment>
<gene>
    <name evidence="1" type="ORF">LCGC14_0224700</name>
</gene>
<organism evidence="1">
    <name type="scientific">marine sediment metagenome</name>
    <dbReference type="NCBI Taxonomy" id="412755"/>
    <lineage>
        <taxon>unclassified sequences</taxon>
        <taxon>metagenomes</taxon>
        <taxon>ecological metagenomes</taxon>
    </lineage>
</organism>
<dbReference type="EMBL" id="LAZR01000107">
    <property type="protein sequence ID" value="KKN90886.1"/>
    <property type="molecule type" value="Genomic_DNA"/>
</dbReference>
<accession>A0A0F9WWX6</accession>
<reference evidence="1" key="1">
    <citation type="journal article" date="2015" name="Nature">
        <title>Complex archaea that bridge the gap between prokaryotes and eukaryotes.</title>
        <authorList>
            <person name="Spang A."/>
            <person name="Saw J.H."/>
            <person name="Jorgensen S.L."/>
            <person name="Zaremba-Niedzwiedzka K."/>
            <person name="Martijn J."/>
            <person name="Lind A.E."/>
            <person name="van Eijk R."/>
            <person name="Schleper C."/>
            <person name="Guy L."/>
            <person name="Ettema T.J."/>
        </authorList>
    </citation>
    <scope>NUCLEOTIDE SEQUENCE</scope>
</reference>